<proteinExistence type="predicted"/>
<dbReference type="AlphaFoldDB" id="A0A8S4RE05"/>
<keyword evidence="3" id="KW-1185">Reference proteome</keyword>
<evidence type="ECO:0000256" key="1">
    <source>
        <dbReference type="SAM" id="MobiDB-lite"/>
    </source>
</evidence>
<comment type="caution">
    <text evidence="2">The sequence shown here is derived from an EMBL/GenBank/DDBJ whole genome shotgun (WGS) entry which is preliminary data.</text>
</comment>
<evidence type="ECO:0000313" key="2">
    <source>
        <dbReference type="EMBL" id="CAH2235521.1"/>
    </source>
</evidence>
<name>A0A8S4RE05_9NEOP</name>
<dbReference type="EMBL" id="CAKXAJ010025132">
    <property type="protein sequence ID" value="CAH2235521.1"/>
    <property type="molecule type" value="Genomic_DNA"/>
</dbReference>
<protein>
    <submittedName>
        <fullName evidence="2">Jg19498 protein</fullName>
    </submittedName>
</protein>
<sequence>MLAYNGKGKHREETCTPESSPKCSQRCVESTSPHWARVVDYDLNPFLLPLIDLRLTTIMPDVTEVVARLPRKLLFSLGLKHSSCMNQESPKPEERSKL</sequence>
<accession>A0A8S4RE05</accession>
<feature type="region of interest" description="Disordered" evidence="1">
    <location>
        <begin position="1"/>
        <end position="23"/>
    </location>
</feature>
<dbReference type="Proteomes" id="UP000838756">
    <property type="component" value="Unassembled WGS sequence"/>
</dbReference>
<organism evidence="2 3">
    <name type="scientific">Pararge aegeria aegeria</name>
    <dbReference type="NCBI Taxonomy" id="348720"/>
    <lineage>
        <taxon>Eukaryota</taxon>
        <taxon>Metazoa</taxon>
        <taxon>Ecdysozoa</taxon>
        <taxon>Arthropoda</taxon>
        <taxon>Hexapoda</taxon>
        <taxon>Insecta</taxon>
        <taxon>Pterygota</taxon>
        <taxon>Neoptera</taxon>
        <taxon>Endopterygota</taxon>
        <taxon>Lepidoptera</taxon>
        <taxon>Glossata</taxon>
        <taxon>Ditrysia</taxon>
        <taxon>Papilionoidea</taxon>
        <taxon>Nymphalidae</taxon>
        <taxon>Satyrinae</taxon>
        <taxon>Satyrini</taxon>
        <taxon>Parargina</taxon>
        <taxon>Pararge</taxon>
    </lineage>
</organism>
<gene>
    <name evidence="2" type="primary">jg19498</name>
    <name evidence="2" type="ORF">PAEG_LOCUS13163</name>
</gene>
<evidence type="ECO:0000313" key="3">
    <source>
        <dbReference type="Proteomes" id="UP000838756"/>
    </source>
</evidence>
<reference evidence="2" key="1">
    <citation type="submission" date="2022-03" db="EMBL/GenBank/DDBJ databases">
        <authorList>
            <person name="Lindestad O."/>
        </authorList>
    </citation>
    <scope>NUCLEOTIDE SEQUENCE</scope>
</reference>